<dbReference type="Pfam" id="PF10824">
    <property type="entry name" value="T7SS_ESX_EspC"/>
    <property type="match status" value="1"/>
</dbReference>
<dbReference type="EMBL" id="CP109441">
    <property type="protein sequence ID" value="WUV47763.1"/>
    <property type="molecule type" value="Genomic_DNA"/>
</dbReference>
<evidence type="ECO:0000313" key="2">
    <source>
        <dbReference type="Proteomes" id="UP001432062"/>
    </source>
</evidence>
<proteinExistence type="predicted"/>
<sequence length="98" mass="9957">MALGGARAGDVGEYVYELAETLCTALDSAAKDVDAVANGSWTGGLAAEFADGWSDIRDGGGQIIVALAAMAEKLGVTAQTYEARDESNASNTSSLDLP</sequence>
<organism evidence="1 2">
    <name type="scientific">Nocardia vinacea</name>
    <dbReference type="NCBI Taxonomy" id="96468"/>
    <lineage>
        <taxon>Bacteria</taxon>
        <taxon>Bacillati</taxon>
        <taxon>Actinomycetota</taxon>
        <taxon>Actinomycetes</taxon>
        <taxon>Mycobacteriales</taxon>
        <taxon>Nocardiaceae</taxon>
        <taxon>Nocardia</taxon>
    </lineage>
</organism>
<accession>A0ABZ1YXL7</accession>
<gene>
    <name evidence="1" type="ORF">OG563_05905</name>
</gene>
<keyword evidence="2" id="KW-1185">Reference proteome</keyword>
<dbReference type="Gene3D" id="1.10.287.1060">
    <property type="entry name" value="ESAT-6-like"/>
    <property type="match status" value="1"/>
</dbReference>
<evidence type="ECO:0000313" key="1">
    <source>
        <dbReference type="EMBL" id="WUV47763.1"/>
    </source>
</evidence>
<dbReference type="InterPro" id="IPR022536">
    <property type="entry name" value="EspC"/>
</dbReference>
<protein>
    <submittedName>
        <fullName evidence="1">ESX-1 secretion-associated protein</fullName>
    </submittedName>
</protein>
<dbReference type="RefSeq" id="WP_329411907.1">
    <property type="nucleotide sequence ID" value="NZ_CP109441.1"/>
</dbReference>
<dbReference type="SUPFAM" id="SSF140453">
    <property type="entry name" value="EsxAB dimer-like"/>
    <property type="match status" value="1"/>
</dbReference>
<dbReference type="InterPro" id="IPR036689">
    <property type="entry name" value="ESAT-6-like_sf"/>
</dbReference>
<name>A0ABZ1YXL7_9NOCA</name>
<reference evidence="1" key="1">
    <citation type="submission" date="2022-10" db="EMBL/GenBank/DDBJ databases">
        <title>The complete genomes of actinobacterial strains from the NBC collection.</title>
        <authorList>
            <person name="Joergensen T.S."/>
            <person name="Alvarez Arevalo M."/>
            <person name="Sterndorff E.B."/>
            <person name="Faurdal D."/>
            <person name="Vuksanovic O."/>
            <person name="Mourched A.-S."/>
            <person name="Charusanti P."/>
            <person name="Shaw S."/>
            <person name="Blin K."/>
            <person name="Weber T."/>
        </authorList>
    </citation>
    <scope>NUCLEOTIDE SEQUENCE</scope>
    <source>
        <strain evidence="1">NBC_01482</strain>
    </source>
</reference>
<dbReference type="Proteomes" id="UP001432062">
    <property type="component" value="Chromosome"/>
</dbReference>